<gene>
    <name evidence="1" type="ORF">BCS93_03490</name>
</gene>
<name>A0AAP8MV13_9VIBR</name>
<evidence type="ECO:0000313" key="2">
    <source>
        <dbReference type="Proteomes" id="UP000235611"/>
    </source>
</evidence>
<reference evidence="2" key="1">
    <citation type="submission" date="2016-07" db="EMBL/GenBank/DDBJ databases">
        <title>Nontailed viruses are major unrecognized killers of bacteria in the ocean.</title>
        <authorList>
            <person name="Kauffman K."/>
            <person name="Hussain F."/>
            <person name="Yang J."/>
            <person name="Arevalo P."/>
            <person name="Brown J."/>
            <person name="Cutler M."/>
            <person name="Kelly L."/>
            <person name="Polz M.F."/>
        </authorList>
    </citation>
    <scope>NUCLEOTIDE SEQUENCE [LARGE SCALE GENOMIC DNA]</scope>
    <source>
        <strain evidence="2">10N.222.49.A5</strain>
    </source>
</reference>
<proteinExistence type="predicted"/>
<protein>
    <submittedName>
        <fullName evidence="1">Uncharacterized protein</fullName>
    </submittedName>
</protein>
<organism evidence="1 2">
    <name type="scientific">Vibrio breoganii</name>
    <dbReference type="NCBI Taxonomy" id="553239"/>
    <lineage>
        <taxon>Bacteria</taxon>
        <taxon>Pseudomonadati</taxon>
        <taxon>Pseudomonadota</taxon>
        <taxon>Gammaproteobacteria</taxon>
        <taxon>Vibrionales</taxon>
        <taxon>Vibrionaceae</taxon>
        <taxon>Vibrio</taxon>
    </lineage>
</organism>
<sequence>MSPSRHLIWVLKKLGATLLSKLFDDERGVLRLDAFLEESEVEVGYWLFLSLTMNPMMVVSTMTLLNTLVSIASTYKDTLPPCV</sequence>
<dbReference type="EMBL" id="MDBO01000098">
    <property type="protein sequence ID" value="PMP08445.1"/>
    <property type="molecule type" value="Genomic_DNA"/>
</dbReference>
<accession>A0AAP8MV13</accession>
<evidence type="ECO:0000313" key="1">
    <source>
        <dbReference type="EMBL" id="PMP08445.1"/>
    </source>
</evidence>
<dbReference type="AlphaFoldDB" id="A0AAP8MV13"/>
<dbReference type="Proteomes" id="UP000235611">
    <property type="component" value="Unassembled WGS sequence"/>
</dbReference>
<comment type="caution">
    <text evidence="1">The sequence shown here is derived from an EMBL/GenBank/DDBJ whole genome shotgun (WGS) entry which is preliminary data.</text>
</comment>